<comment type="catalytic activity">
    <reaction evidence="8">
        <text>tRNA(Asn) + L-asparagine + ATP = L-asparaginyl-tRNA(Asn) + AMP + diphosphate + H(+)</text>
        <dbReference type="Rhea" id="RHEA:11180"/>
        <dbReference type="Rhea" id="RHEA-COMP:9659"/>
        <dbReference type="Rhea" id="RHEA-COMP:9674"/>
        <dbReference type="ChEBI" id="CHEBI:15378"/>
        <dbReference type="ChEBI" id="CHEBI:30616"/>
        <dbReference type="ChEBI" id="CHEBI:33019"/>
        <dbReference type="ChEBI" id="CHEBI:58048"/>
        <dbReference type="ChEBI" id="CHEBI:78442"/>
        <dbReference type="ChEBI" id="CHEBI:78515"/>
        <dbReference type="ChEBI" id="CHEBI:456215"/>
        <dbReference type="EC" id="6.1.1.22"/>
    </reaction>
</comment>
<dbReference type="Pfam" id="PF01336">
    <property type="entry name" value="tRNA_anti-codon"/>
    <property type="match status" value="1"/>
</dbReference>
<dbReference type="OrthoDB" id="1931232at2759"/>
<dbReference type="STRING" id="105231.A0A1Y1I8F8"/>
<dbReference type="PANTHER" id="PTHR22594">
    <property type="entry name" value="ASPARTYL/LYSYL-TRNA SYNTHETASE"/>
    <property type="match status" value="1"/>
</dbReference>
<dbReference type="CDD" id="cd04318">
    <property type="entry name" value="EcAsnRS_like_N"/>
    <property type="match status" value="1"/>
</dbReference>
<keyword evidence="4" id="KW-0547">Nucleotide-binding</keyword>
<feature type="domain" description="Aminoacyl-transfer RNA synthetases class-II family profile" evidence="9">
    <location>
        <begin position="255"/>
        <end position="587"/>
    </location>
</feature>
<dbReference type="EC" id="6.1.1.22" evidence="2"/>
<dbReference type="PROSITE" id="PS50862">
    <property type="entry name" value="AA_TRNA_LIGASE_II"/>
    <property type="match status" value="1"/>
</dbReference>
<evidence type="ECO:0000256" key="2">
    <source>
        <dbReference type="ARBA" id="ARBA00012816"/>
    </source>
</evidence>
<evidence type="ECO:0000256" key="5">
    <source>
        <dbReference type="ARBA" id="ARBA00022840"/>
    </source>
</evidence>
<keyword evidence="5" id="KW-0067">ATP-binding</keyword>
<dbReference type="Gene3D" id="2.40.50.140">
    <property type="entry name" value="Nucleic acid-binding proteins"/>
    <property type="match status" value="1"/>
</dbReference>
<dbReference type="InterPro" id="IPR004365">
    <property type="entry name" value="NA-bd_OB_tRNA"/>
</dbReference>
<dbReference type="InterPro" id="IPR012340">
    <property type="entry name" value="NA-bd_OB-fold"/>
</dbReference>
<dbReference type="GO" id="GO:0006421">
    <property type="term" value="P:asparaginyl-tRNA aminoacylation"/>
    <property type="evidence" value="ECO:0000318"/>
    <property type="project" value="GO_Central"/>
</dbReference>
<keyword evidence="7 10" id="KW-0030">Aminoacyl-tRNA synthetase</keyword>
<evidence type="ECO:0000256" key="7">
    <source>
        <dbReference type="ARBA" id="ARBA00023146"/>
    </source>
</evidence>
<accession>A0A1Y1I8F8</accession>
<evidence type="ECO:0000256" key="4">
    <source>
        <dbReference type="ARBA" id="ARBA00022741"/>
    </source>
</evidence>
<dbReference type="FunFam" id="3.30.930.10:FF:000016">
    <property type="entry name" value="Asparagine--tRNA ligase"/>
    <property type="match status" value="1"/>
</dbReference>
<keyword evidence="3" id="KW-0436">Ligase</keyword>
<dbReference type="AlphaFoldDB" id="A0A1Y1I8F8"/>
<dbReference type="EMBL" id="DF237164">
    <property type="protein sequence ID" value="GAQ84976.1"/>
    <property type="molecule type" value="Genomic_DNA"/>
</dbReference>
<dbReference type="NCBIfam" id="NF003037">
    <property type="entry name" value="PRK03932.1"/>
    <property type="match status" value="1"/>
</dbReference>
<evidence type="ECO:0000256" key="1">
    <source>
        <dbReference type="ARBA" id="ARBA00008226"/>
    </source>
</evidence>
<evidence type="ECO:0000256" key="3">
    <source>
        <dbReference type="ARBA" id="ARBA00022598"/>
    </source>
</evidence>
<dbReference type="SUPFAM" id="SSF55681">
    <property type="entry name" value="Class II aaRS and biotin synthetases"/>
    <property type="match status" value="1"/>
</dbReference>
<keyword evidence="11" id="KW-1185">Reference proteome</keyword>
<proteinExistence type="inferred from homology"/>
<dbReference type="NCBIfam" id="TIGR00457">
    <property type="entry name" value="asnS"/>
    <property type="match status" value="1"/>
</dbReference>
<reference evidence="10 11" key="1">
    <citation type="journal article" date="2014" name="Nat. Commun.">
        <title>Klebsormidium flaccidum genome reveals primary factors for plant terrestrial adaptation.</title>
        <authorList>
            <person name="Hori K."/>
            <person name="Maruyama F."/>
            <person name="Fujisawa T."/>
            <person name="Togashi T."/>
            <person name="Yamamoto N."/>
            <person name="Seo M."/>
            <person name="Sato S."/>
            <person name="Yamada T."/>
            <person name="Mori H."/>
            <person name="Tajima N."/>
            <person name="Moriyama T."/>
            <person name="Ikeuchi M."/>
            <person name="Watanabe M."/>
            <person name="Wada H."/>
            <person name="Kobayashi K."/>
            <person name="Saito M."/>
            <person name="Masuda T."/>
            <person name="Sasaki-Sekimoto Y."/>
            <person name="Mashiguchi K."/>
            <person name="Awai K."/>
            <person name="Shimojima M."/>
            <person name="Masuda S."/>
            <person name="Iwai M."/>
            <person name="Nobusawa T."/>
            <person name="Narise T."/>
            <person name="Kondo S."/>
            <person name="Saito H."/>
            <person name="Sato R."/>
            <person name="Murakawa M."/>
            <person name="Ihara Y."/>
            <person name="Oshima-Yamada Y."/>
            <person name="Ohtaka K."/>
            <person name="Satoh M."/>
            <person name="Sonobe K."/>
            <person name="Ishii M."/>
            <person name="Ohtani R."/>
            <person name="Kanamori-Sato M."/>
            <person name="Honoki R."/>
            <person name="Miyazaki D."/>
            <person name="Mochizuki H."/>
            <person name="Umetsu J."/>
            <person name="Higashi K."/>
            <person name="Shibata D."/>
            <person name="Kamiya Y."/>
            <person name="Sato N."/>
            <person name="Nakamura Y."/>
            <person name="Tabata S."/>
            <person name="Ida S."/>
            <person name="Kurokawa K."/>
            <person name="Ohta H."/>
        </authorList>
    </citation>
    <scope>NUCLEOTIDE SEQUENCE [LARGE SCALE GENOMIC DNA]</scope>
    <source>
        <strain evidence="10 11">NIES-2285</strain>
    </source>
</reference>
<name>A0A1Y1I8F8_KLENI</name>
<dbReference type="GO" id="GO:0003676">
    <property type="term" value="F:nucleic acid binding"/>
    <property type="evidence" value="ECO:0007669"/>
    <property type="project" value="InterPro"/>
</dbReference>
<dbReference type="InterPro" id="IPR002312">
    <property type="entry name" value="Asp/Asn-tRNA-synth_IIb"/>
</dbReference>
<dbReference type="OMA" id="PEMAFYD"/>
<dbReference type="InterPro" id="IPR045864">
    <property type="entry name" value="aa-tRNA-synth_II/BPL/LPL"/>
</dbReference>
<dbReference type="InterPro" id="IPR006195">
    <property type="entry name" value="aa-tRNA-synth_II"/>
</dbReference>
<keyword evidence="6" id="KW-0648">Protein biosynthesis</keyword>
<comment type="similarity">
    <text evidence="1">Belongs to the class-II aminoacyl-tRNA synthetase family.</text>
</comment>
<protein>
    <recommendedName>
        <fullName evidence="2">asparagine--tRNA ligase</fullName>
        <ecNumber evidence="2">6.1.1.22</ecNumber>
    </recommendedName>
</protein>
<dbReference type="Pfam" id="PF00152">
    <property type="entry name" value="tRNA-synt_2"/>
    <property type="match status" value="1"/>
</dbReference>
<dbReference type="Proteomes" id="UP000054558">
    <property type="component" value="Unassembled WGS sequence"/>
</dbReference>
<dbReference type="GO" id="GO:0004816">
    <property type="term" value="F:asparagine-tRNA ligase activity"/>
    <property type="evidence" value="ECO:0000318"/>
    <property type="project" value="GO_Central"/>
</dbReference>
<dbReference type="PRINTS" id="PR01042">
    <property type="entry name" value="TRNASYNTHASP"/>
</dbReference>
<gene>
    <name evidence="10" type="ORF">KFL_002150120</name>
</gene>
<evidence type="ECO:0000256" key="6">
    <source>
        <dbReference type="ARBA" id="ARBA00022917"/>
    </source>
</evidence>
<dbReference type="InterPro" id="IPR004364">
    <property type="entry name" value="Aa-tRNA-synt_II"/>
</dbReference>
<dbReference type="GO" id="GO:0005739">
    <property type="term" value="C:mitochondrion"/>
    <property type="evidence" value="ECO:0000318"/>
    <property type="project" value="GO_Central"/>
</dbReference>
<evidence type="ECO:0000313" key="11">
    <source>
        <dbReference type="Proteomes" id="UP000054558"/>
    </source>
</evidence>
<dbReference type="CDD" id="cd00776">
    <property type="entry name" value="AsxRS_core"/>
    <property type="match status" value="1"/>
</dbReference>
<evidence type="ECO:0000256" key="8">
    <source>
        <dbReference type="ARBA" id="ARBA00047844"/>
    </source>
</evidence>
<dbReference type="PANTHER" id="PTHR22594:SF34">
    <property type="entry name" value="ASPARAGINE--TRNA LIGASE, MITOCHONDRIAL-RELATED"/>
    <property type="match status" value="1"/>
</dbReference>
<dbReference type="GO" id="GO:0005524">
    <property type="term" value="F:ATP binding"/>
    <property type="evidence" value="ECO:0007669"/>
    <property type="project" value="UniProtKB-KW"/>
</dbReference>
<sequence length="595" mass="65278">MALAHCGARALPLQLSSLARSSKCSAARRLLSACCQPLSSEWPSLVPGRSNVALLSSIGGSTRGFAHGFGSTHPSLQKERGLGFGLRASTTEEVLTEVAEEAAAEVSKPNGESYKGREKIKDIRGEDEGLSKVGQQLVIRGWVRTVRAQKAFAFMQVNDGSNLSGLQVVIHPEAAGYDKIQDGTVATGAAVAVEGELVESLGGKQKVELKATKLTVVGESDGSTYPLQKKNHTLEYLRTIAHLRPRTNTIGAVSRVRSALAFATHQFFQSKGFTWVATPIITAADCEGAGEQFLVTTLVPQNGNAAGVPTTKEGKVDFSQDFFGKPAYLTVSGQLNAEVFATALSDVYTFGPTFRAENSNTSRHLAEFWMLEPELAFADLKDDMACAEAYLQHVVRYVLEHCREDLAFFVERQKKGLPKGEKNVVERLTDVANARFAHVTYTEAVDILLKAKKSFEFPVKWGADLQSEHERYLTEVVFKGQPVIVTDYPKEIKAFYMRENDDGKTVAAMDVLVPGVGELIGGSQREERLEVLEKKLEDFKLEKEAFWWYLDLRKYGSVPHAGFGLGFERLVQYVTGVENIRDVIAFPRAPGLVDF</sequence>
<evidence type="ECO:0000259" key="9">
    <source>
        <dbReference type="PROSITE" id="PS50862"/>
    </source>
</evidence>
<dbReference type="Gene3D" id="3.30.930.10">
    <property type="entry name" value="Bira Bifunctional Protein, Domain 2"/>
    <property type="match status" value="1"/>
</dbReference>
<evidence type="ECO:0000313" key="10">
    <source>
        <dbReference type="EMBL" id="GAQ84976.1"/>
    </source>
</evidence>
<dbReference type="SUPFAM" id="SSF50249">
    <property type="entry name" value="Nucleic acid-binding proteins"/>
    <property type="match status" value="1"/>
</dbReference>
<dbReference type="InterPro" id="IPR004522">
    <property type="entry name" value="Asn-tRNA-ligase"/>
</dbReference>
<organism evidence="10 11">
    <name type="scientific">Klebsormidium nitens</name>
    <name type="common">Green alga</name>
    <name type="synonym">Ulothrix nitens</name>
    <dbReference type="NCBI Taxonomy" id="105231"/>
    <lineage>
        <taxon>Eukaryota</taxon>
        <taxon>Viridiplantae</taxon>
        <taxon>Streptophyta</taxon>
        <taxon>Klebsormidiophyceae</taxon>
        <taxon>Klebsormidiales</taxon>
        <taxon>Klebsormidiaceae</taxon>
        <taxon>Klebsormidium</taxon>
    </lineage>
</organism>
<dbReference type="HAMAP" id="MF_00534">
    <property type="entry name" value="Asn_tRNA_synth"/>
    <property type="match status" value="1"/>
</dbReference>